<dbReference type="InterPro" id="IPR029052">
    <property type="entry name" value="Metallo-depent_PP-like"/>
</dbReference>
<evidence type="ECO:0000259" key="1">
    <source>
        <dbReference type="Pfam" id="PF00149"/>
    </source>
</evidence>
<evidence type="ECO:0000313" key="3">
    <source>
        <dbReference type="Proteomes" id="UP000809273"/>
    </source>
</evidence>
<dbReference type="AlphaFoldDB" id="A0A9D8KC16"/>
<gene>
    <name evidence="2" type="ORF">JW984_01285</name>
</gene>
<organism evidence="2 3">
    <name type="scientific">Candidatus Zymogenus saltonus</name>
    <dbReference type="NCBI Taxonomy" id="2844893"/>
    <lineage>
        <taxon>Bacteria</taxon>
        <taxon>Deltaproteobacteria</taxon>
        <taxon>Candidatus Zymogenia</taxon>
        <taxon>Candidatus Zymogeniales</taxon>
        <taxon>Candidatus Zymogenaceae</taxon>
        <taxon>Candidatus Zymogenus</taxon>
    </lineage>
</organism>
<dbReference type="InterPro" id="IPR004843">
    <property type="entry name" value="Calcineurin-like_PHP"/>
</dbReference>
<dbReference type="GO" id="GO:0016787">
    <property type="term" value="F:hydrolase activity"/>
    <property type="evidence" value="ECO:0007669"/>
    <property type="project" value="InterPro"/>
</dbReference>
<evidence type="ECO:0000313" key="2">
    <source>
        <dbReference type="EMBL" id="MBN1571807.1"/>
    </source>
</evidence>
<dbReference type="SUPFAM" id="SSF56300">
    <property type="entry name" value="Metallo-dependent phosphatases"/>
    <property type="match status" value="1"/>
</dbReference>
<proteinExistence type="predicted"/>
<name>A0A9D8KC16_9DELT</name>
<comment type="caution">
    <text evidence="2">The sequence shown here is derived from an EMBL/GenBank/DDBJ whole genome shotgun (WGS) entry which is preliminary data.</text>
</comment>
<feature type="domain" description="Calcineurin-like phosphoesterase" evidence="1">
    <location>
        <begin position="6"/>
        <end position="241"/>
    </location>
</feature>
<protein>
    <submittedName>
        <fullName evidence="2">Metallophosphoesterase</fullName>
    </submittedName>
</protein>
<sequence>MSDREIVIVGDVHGEFEALSKLVGPEDTLFIAGDVLIFMDFTDFSKGILSKAFTIDELIEGLKEMSEGRLDRVKTAFMEITTPGEERYEKILPLIEEEYERFSRSLVCETYILYGNDDYPDILKEKVSGRAEIIESGVVKAPGINVALVSGMPGGDHVPKFPGIVSAEVYGRRLLELAPADIIITHVPPHEEVERTDGKPDETKLTYDTIAKRNEPSSDAITKYINRHNPVYSFFGHVHNPSVISAEIARTQAVNLGFFRLKKEVTRLNIETMNIRKVGI</sequence>
<dbReference type="EMBL" id="JAFGIX010000006">
    <property type="protein sequence ID" value="MBN1571807.1"/>
    <property type="molecule type" value="Genomic_DNA"/>
</dbReference>
<reference evidence="2" key="1">
    <citation type="journal article" date="2021" name="Environ. Microbiol.">
        <title>Genomic characterization of three novel Desulfobacterota classes expand the metabolic and phylogenetic diversity of the phylum.</title>
        <authorList>
            <person name="Murphy C.L."/>
            <person name="Biggerstaff J."/>
            <person name="Eichhorn A."/>
            <person name="Ewing E."/>
            <person name="Shahan R."/>
            <person name="Soriano D."/>
            <person name="Stewart S."/>
            <person name="VanMol K."/>
            <person name="Walker R."/>
            <person name="Walters P."/>
            <person name="Elshahed M.S."/>
            <person name="Youssef N.H."/>
        </authorList>
    </citation>
    <scope>NUCLEOTIDE SEQUENCE</scope>
    <source>
        <strain evidence="2">Zod_Metabat.24</strain>
    </source>
</reference>
<reference evidence="2" key="2">
    <citation type="submission" date="2021-01" db="EMBL/GenBank/DDBJ databases">
        <authorList>
            <person name="Hahn C.R."/>
            <person name="Youssef N.H."/>
            <person name="Elshahed M."/>
        </authorList>
    </citation>
    <scope>NUCLEOTIDE SEQUENCE</scope>
    <source>
        <strain evidence="2">Zod_Metabat.24</strain>
    </source>
</reference>
<accession>A0A9D8KC16</accession>
<dbReference type="Pfam" id="PF00149">
    <property type="entry name" value="Metallophos"/>
    <property type="match status" value="1"/>
</dbReference>
<dbReference type="Proteomes" id="UP000809273">
    <property type="component" value="Unassembled WGS sequence"/>
</dbReference>
<dbReference type="Gene3D" id="3.60.21.10">
    <property type="match status" value="1"/>
</dbReference>